<dbReference type="InterPro" id="IPR000352">
    <property type="entry name" value="Pep_chain_release_fac_I"/>
</dbReference>
<dbReference type="GO" id="GO:0005737">
    <property type="term" value="C:cytoplasm"/>
    <property type="evidence" value="ECO:0007669"/>
    <property type="project" value="UniProtKB-ARBA"/>
</dbReference>
<gene>
    <name evidence="4" type="primary">prfB</name>
    <name evidence="4" type="ORF">PPL_07832</name>
</gene>
<dbReference type="GeneID" id="31363313"/>
<dbReference type="Pfam" id="PF03462">
    <property type="entry name" value="PCRF"/>
    <property type="match status" value="1"/>
</dbReference>
<dbReference type="InParanoid" id="D3BH30"/>
<sequence length="434" mass="49716">MMMLVKCRYLRLCYNNIRSNRIANNYNSYNLNNRISFSSFGFSKQYENINQRRSFCNESTTPNYISNQEFQIKESEVRRIISLLVGGKHYQDKKQRLVLIENELKSNGVESQLSIDNKKAQTLKECQRLKRDIEQIEELQSNFMYYEEISGEAKKKNDQSMLSEMSECISDLYQQSTDLEFKSIMSGENDHEDCYLEIHAGAGGADSMDWSEILSNMYRKWSQRKDFKVTLVDISPGEVGYKRAILKIEGEFAYGWCRSESGVHKLIRLSPFDSSGKRHTSFASVLAYPAVDDSISIDLQTKDLLIETMRSSGPGGQHSNKTESAVRITHTPTGISVAVSDQRSQHQNKSIAMDLLKAKIMASEIKKRAQQEESFRSDLGVNGWASDRIVRTYTMHPQTRVKDQRTNLESLNIDEILEGGDELDIFIKTALSQK</sequence>
<keyword evidence="5" id="KW-1185">Reference proteome</keyword>
<evidence type="ECO:0000259" key="3">
    <source>
        <dbReference type="SMART" id="SM00937"/>
    </source>
</evidence>
<dbReference type="STRING" id="670386.D3BH30"/>
<dbReference type="EMBL" id="ADBJ01000035">
    <property type="protein sequence ID" value="EFA79414.1"/>
    <property type="molecule type" value="Genomic_DNA"/>
</dbReference>
<reference evidence="4 5" key="1">
    <citation type="journal article" date="2011" name="Genome Res.">
        <title>Phylogeny-wide analysis of social amoeba genomes highlights ancient origins for complex intercellular communication.</title>
        <authorList>
            <person name="Heidel A.J."/>
            <person name="Lawal H.M."/>
            <person name="Felder M."/>
            <person name="Schilde C."/>
            <person name="Helps N.R."/>
            <person name="Tunggal B."/>
            <person name="Rivero F."/>
            <person name="John U."/>
            <person name="Schleicher M."/>
            <person name="Eichinger L."/>
            <person name="Platzer M."/>
            <person name="Noegel A.A."/>
            <person name="Schaap P."/>
            <person name="Gloeckner G."/>
        </authorList>
    </citation>
    <scope>NUCLEOTIDE SEQUENCE [LARGE SCALE GENOMIC DNA]</scope>
    <source>
        <strain evidence="5">ATCC 26659 / Pp 5 / PN500</strain>
    </source>
</reference>
<dbReference type="Gene3D" id="3.30.70.1660">
    <property type="match status" value="1"/>
</dbReference>
<dbReference type="FunFam" id="3.30.160.20:FF:000004">
    <property type="entry name" value="Peptide chain release factor 1"/>
    <property type="match status" value="1"/>
</dbReference>
<accession>D3BH30</accession>
<dbReference type="SMART" id="SM00937">
    <property type="entry name" value="PCRF"/>
    <property type="match status" value="1"/>
</dbReference>
<dbReference type="InterPro" id="IPR005139">
    <property type="entry name" value="PCRF"/>
</dbReference>
<dbReference type="Gene3D" id="3.30.160.20">
    <property type="match status" value="1"/>
</dbReference>
<dbReference type="Pfam" id="PF00472">
    <property type="entry name" value="RF-1"/>
    <property type="match status" value="1"/>
</dbReference>
<dbReference type="FunCoup" id="D3BH30">
    <property type="interactions" value="1"/>
</dbReference>
<protein>
    <submittedName>
        <fullName evidence="4">Class I peptide chain release factor</fullName>
    </submittedName>
</protein>
<dbReference type="GO" id="GO:0003747">
    <property type="term" value="F:translation release factor activity"/>
    <property type="evidence" value="ECO:0007669"/>
    <property type="project" value="InterPro"/>
</dbReference>
<organism evidence="4 5">
    <name type="scientific">Heterostelium pallidum (strain ATCC 26659 / Pp 5 / PN500)</name>
    <name type="common">Cellular slime mold</name>
    <name type="synonym">Polysphondylium pallidum</name>
    <dbReference type="NCBI Taxonomy" id="670386"/>
    <lineage>
        <taxon>Eukaryota</taxon>
        <taxon>Amoebozoa</taxon>
        <taxon>Evosea</taxon>
        <taxon>Eumycetozoa</taxon>
        <taxon>Dictyostelia</taxon>
        <taxon>Acytosteliales</taxon>
        <taxon>Acytosteliaceae</taxon>
        <taxon>Heterostelium</taxon>
    </lineage>
</organism>
<dbReference type="PANTHER" id="PTHR43116:SF3">
    <property type="entry name" value="CLASS I PEPTIDE CHAIN RELEASE FACTOR"/>
    <property type="match status" value="1"/>
</dbReference>
<dbReference type="PANTHER" id="PTHR43116">
    <property type="entry name" value="PEPTIDE CHAIN RELEASE FACTOR 2"/>
    <property type="match status" value="1"/>
</dbReference>
<dbReference type="OMA" id="YVFHPYQ"/>
<dbReference type="RefSeq" id="XP_020431535.1">
    <property type="nucleotide sequence ID" value="XM_020578666.1"/>
</dbReference>
<proteinExistence type="inferred from homology"/>
<comment type="similarity">
    <text evidence="1">Belongs to the prokaryotic/mitochondrial release factor family.</text>
</comment>
<feature type="domain" description="Peptide chain release factor" evidence="3">
    <location>
        <begin position="152"/>
        <end position="260"/>
    </location>
</feature>
<dbReference type="SUPFAM" id="SSF75620">
    <property type="entry name" value="Release factor"/>
    <property type="match status" value="1"/>
</dbReference>
<evidence type="ECO:0000313" key="5">
    <source>
        <dbReference type="Proteomes" id="UP000001396"/>
    </source>
</evidence>
<dbReference type="InterPro" id="IPR045853">
    <property type="entry name" value="Pep_chain_release_fac_I_sf"/>
</dbReference>
<evidence type="ECO:0000313" key="4">
    <source>
        <dbReference type="EMBL" id="EFA79414.1"/>
    </source>
</evidence>
<dbReference type="AlphaFoldDB" id="D3BH30"/>
<dbReference type="Proteomes" id="UP000001396">
    <property type="component" value="Unassembled WGS sequence"/>
</dbReference>
<keyword evidence="2" id="KW-0648">Protein biosynthesis</keyword>
<name>D3BH30_HETP5</name>
<evidence type="ECO:0000256" key="1">
    <source>
        <dbReference type="ARBA" id="ARBA00010835"/>
    </source>
</evidence>
<evidence type="ECO:0000256" key="2">
    <source>
        <dbReference type="ARBA" id="ARBA00022917"/>
    </source>
</evidence>
<comment type="caution">
    <text evidence="4">The sequence shown here is derived from an EMBL/GenBank/DDBJ whole genome shotgun (WGS) entry which is preliminary data.</text>
</comment>